<feature type="signal peptide" evidence="1">
    <location>
        <begin position="1"/>
        <end position="33"/>
    </location>
</feature>
<dbReference type="PROSITE" id="PS51318">
    <property type="entry name" value="TAT"/>
    <property type="match status" value="1"/>
</dbReference>
<dbReference type="InterPro" id="IPR038162">
    <property type="entry name" value="SoxY_sf"/>
</dbReference>
<evidence type="ECO:0000313" key="4">
    <source>
        <dbReference type="Proteomes" id="UP000030428"/>
    </source>
</evidence>
<evidence type="ECO:0000256" key="1">
    <source>
        <dbReference type="SAM" id="SignalP"/>
    </source>
</evidence>
<dbReference type="NCBIfam" id="TIGR04488">
    <property type="entry name" value="SoxY_true_GGCGG"/>
    <property type="match status" value="1"/>
</dbReference>
<reference evidence="3 4" key="1">
    <citation type="journal article" date="2016" name="Front. Microbiol.">
        <title>Single-Cell (Meta-)Genomics of a Dimorphic Candidatus Thiomargarita nelsonii Reveals Genomic Plasticity.</title>
        <authorList>
            <person name="Flood B.E."/>
            <person name="Fliss P."/>
            <person name="Jones D.S."/>
            <person name="Dick G.J."/>
            <person name="Jain S."/>
            <person name="Kaster A.K."/>
            <person name="Winkel M."/>
            <person name="Mussmann M."/>
            <person name="Bailey J."/>
        </authorList>
    </citation>
    <scope>NUCLEOTIDE SEQUENCE [LARGE SCALE GENOMIC DNA]</scope>
    <source>
        <strain evidence="3">Hydrate Ridge</strain>
    </source>
</reference>
<dbReference type="InterPro" id="IPR006311">
    <property type="entry name" value="TAT_signal"/>
</dbReference>
<feature type="domain" description="Ig-like SoxY" evidence="2">
    <location>
        <begin position="51"/>
        <end position="153"/>
    </location>
</feature>
<evidence type="ECO:0000259" key="2">
    <source>
        <dbReference type="Pfam" id="PF13501"/>
    </source>
</evidence>
<dbReference type="Gene3D" id="2.60.40.2470">
    <property type="entry name" value="SoxY domain"/>
    <property type="match status" value="1"/>
</dbReference>
<dbReference type="InterPro" id="IPR016568">
    <property type="entry name" value="Sulphur_oxidation_SoxY"/>
</dbReference>
<gene>
    <name evidence="3" type="ORF">PN36_12200</name>
</gene>
<proteinExistence type="predicted"/>
<feature type="chain" id="PRO_5020023654" description="Ig-like SoxY domain-containing protein" evidence="1">
    <location>
        <begin position="34"/>
        <end position="155"/>
    </location>
</feature>
<dbReference type="EMBL" id="JSZA02000038">
    <property type="protein sequence ID" value="KHD07143.2"/>
    <property type="molecule type" value="Genomic_DNA"/>
</dbReference>
<keyword evidence="4" id="KW-1185">Reference proteome</keyword>
<dbReference type="PIRSF" id="PIRSF010312">
    <property type="entry name" value="Sulphur_oxidation_SoxY"/>
    <property type="match status" value="1"/>
</dbReference>
<evidence type="ECO:0000313" key="3">
    <source>
        <dbReference type="EMBL" id="KHD07143.2"/>
    </source>
</evidence>
<protein>
    <recommendedName>
        <fullName evidence="2">Ig-like SoxY domain-containing protein</fullName>
    </recommendedName>
</protein>
<accession>A0A0A6P8T2</accession>
<dbReference type="AlphaFoldDB" id="A0A0A6P8T2"/>
<organism evidence="3 4">
    <name type="scientific">Candidatus Thiomargarita nelsonii</name>
    <dbReference type="NCBI Taxonomy" id="1003181"/>
    <lineage>
        <taxon>Bacteria</taxon>
        <taxon>Pseudomonadati</taxon>
        <taxon>Pseudomonadota</taxon>
        <taxon>Gammaproteobacteria</taxon>
        <taxon>Thiotrichales</taxon>
        <taxon>Thiotrichaceae</taxon>
        <taxon>Thiomargarita</taxon>
    </lineage>
</organism>
<keyword evidence="1" id="KW-0732">Signal</keyword>
<name>A0A0A6P8T2_9GAMM</name>
<dbReference type="Pfam" id="PF13501">
    <property type="entry name" value="SoxY"/>
    <property type="match status" value="1"/>
</dbReference>
<sequence length="155" mass="16506">MEGNKVKTSRRIFLRNAVALSVGAIILPSTVMAEKQVAAFQAGTVDDSLANLFESAQVEESDKITIKTPDIAENGKVVPIEITADLAKVESITIFAEKNPMPLVGKFNFAGNRKGWLKTRIKMGGTGNVIAIVKADGKLYKASREIKVTIGGCGG</sequence>
<dbReference type="InterPro" id="IPR032711">
    <property type="entry name" value="SoxY"/>
</dbReference>
<comment type="caution">
    <text evidence="3">The sequence shown here is derived from an EMBL/GenBank/DDBJ whole genome shotgun (WGS) entry which is preliminary data.</text>
</comment>
<dbReference type="Proteomes" id="UP000030428">
    <property type="component" value="Unassembled WGS sequence"/>
</dbReference>